<evidence type="ECO:0000313" key="3">
    <source>
        <dbReference type="EMBL" id="KAK7044547.1"/>
    </source>
</evidence>
<protein>
    <submittedName>
        <fullName evidence="3">Arrestin-N domain-containing protein</fullName>
    </submittedName>
</protein>
<feature type="compositionally biased region" description="Basic and acidic residues" evidence="1">
    <location>
        <begin position="411"/>
        <end position="421"/>
    </location>
</feature>
<dbReference type="SUPFAM" id="SSF81296">
    <property type="entry name" value="E set domains"/>
    <property type="match status" value="1"/>
</dbReference>
<dbReference type="PANTHER" id="PTHR11188:SF17">
    <property type="entry name" value="FI21816P1"/>
    <property type="match status" value="1"/>
</dbReference>
<evidence type="ECO:0000259" key="2">
    <source>
        <dbReference type="Pfam" id="PF00339"/>
    </source>
</evidence>
<dbReference type="InterPro" id="IPR050357">
    <property type="entry name" value="Arrestin_domain-protein"/>
</dbReference>
<sequence>QPITLNFPNLVRIAGETIEGSVDFDLPRIRKDRIKDVKVKMQGAVKTYISEYNGPSMVSYQQVLPLFEPFTQSLWLSSNSSESTDVVSYPFRFTIPENVPPSFYYSNSATVRYWLEVVGTRRRGVYHRTRRVQRVFLVLPAATESQLQQVKTMRQGWPGPWKQMSTEDKIRRGIWGDYSHVSVNLSLPDLPSLPISVPIPYTLTVTTETRTLDHSDHSEDKHGKPVFPAPPTKLSELWFSLRRKMKYTAGAFKNAQRHGSFDLRQIAALPDTTESPAMIMKRTQPDLIRRVDPAASYRRQVAKSEWSSEDGMKKGVWRRSVRFTSCLALPFAPTTWSSEILEWSYTLQIVIPFPGMGNDVKLEVPIQLNPSAACPPPGSSNLTYSEILPAGPPPMLDLPPAYWAEDNGDLDGDKKKEKLTS</sequence>
<feature type="region of interest" description="Disordered" evidence="1">
    <location>
        <begin position="398"/>
        <end position="421"/>
    </location>
</feature>
<dbReference type="EMBL" id="JAWWNJ010000011">
    <property type="protein sequence ID" value="KAK7044547.1"/>
    <property type="molecule type" value="Genomic_DNA"/>
</dbReference>
<evidence type="ECO:0000256" key="1">
    <source>
        <dbReference type="SAM" id="MobiDB-lite"/>
    </source>
</evidence>
<organism evidence="3 4">
    <name type="scientific">Favolaschia claudopus</name>
    <dbReference type="NCBI Taxonomy" id="2862362"/>
    <lineage>
        <taxon>Eukaryota</taxon>
        <taxon>Fungi</taxon>
        <taxon>Dikarya</taxon>
        <taxon>Basidiomycota</taxon>
        <taxon>Agaricomycotina</taxon>
        <taxon>Agaricomycetes</taxon>
        <taxon>Agaricomycetidae</taxon>
        <taxon>Agaricales</taxon>
        <taxon>Marasmiineae</taxon>
        <taxon>Mycenaceae</taxon>
        <taxon>Favolaschia</taxon>
    </lineage>
</organism>
<dbReference type="AlphaFoldDB" id="A0AAW0D250"/>
<dbReference type="PANTHER" id="PTHR11188">
    <property type="entry name" value="ARRESTIN DOMAIN CONTAINING PROTEIN"/>
    <property type="match status" value="1"/>
</dbReference>
<feature type="domain" description="Arrestin-like N-terminal" evidence="2">
    <location>
        <begin position="3"/>
        <end position="140"/>
    </location>
</feature>
<dbReference type="GO" id="GO:0015031">
    <property type="term" value="P:protein transport"/>
    <property type="evidence" value="ECO:0007669"/>
    <property type="project" value="TreeGrafter"/>
</dbReference>
<proteinExistence type="predicted"/>
<dbReference type="Gene3D" id="2.60.40.640">
    <property type="match status" value="1"/>
</dbReference>
<reference evidence="3 4" key="1">
    <citation type="journal article" date="2024" name="J Genomics">
        <title>Draft genome sequencing and assembly of Favolaschia claudopus CIRM-BRFM 2984 isolated from oak limbs.</title>
        <authorList>
            <person name="Navarro D."/>
            <person name="Drula E."/>
            <person name="Chaduli D."/>
            <person name="Cazenave R."/>
            <person name="Ahrendt S."/>
            <person name="Wang J."/>
            <person name="Lipzen A."/>
            <person name="Daum C."/>
            <person name="Barry K."/>
            <person name="Grigoriev I.V."/>
            <person name="Favel A."/>
            <person name="Rosso M.N."/>
            <person name="Martin F."/>
        </authorList>
    </citation>
    <scope>NUCLEOTIDE SEQUENCE [LARGE SCALE GENOMIC DNA]</scope>
    <source>
        <strain evidence="3 4">CIRM-BRFM 2984</strain>
    </source>
</reference>
<dbReference type="InterPro" id="IPR014756">
    <property type="entry name" value="Ig_E-set"/>
</dbReference>
<dbReference type="Pfam" id="PF00339">
    <property type="entry name" value="Arrestin_N"/>
    <property type="match status" value="1"/>
</dbReference>
<dbReference type="InterPro" id="IPR014752">
    <property type="entry name" value="Arrestin-like_C"/>
</dbReference>
<dbReference type="GO" id="GO:0005737">
    <property type="term" value="C:cytoplasm"/>
    <property type="evidence" value="ECO:0007669"/>
    <property type="project" value="TreeGrafter"/>
</dbReference>
<evidence type="ECO:0000313" key="4">
    <source>
        <dbReference type="Proteomes" id="UP001362999"/>
    </source>
</evidence>
<dbReference type="Proteomes" id="UP001362999">
    <property type="component" value="Unassembled WGS sequence"/>
</dbReference>
<name>A0AAW0D250_9AGAR</name>
<gene>
    <name evidence="3" type="ORF">R3P38DRAFT_3432188</name>
</gene>
<comment type="caution">
    <text evidence="3">The sequence shown here is derived from an EMBL/GenBank/DDBJ whole genome shotgun (WGS) entry which is preliminary data.</text>
</comment>
<dbReference type="InterPro" id="IPR011021">
    <property type="entry name" value="Arrestin-like_N"/>
</dbReference>
<keyword evidence="4" id="KW-1185">Reference proteome</keyword>
<feature type="non-terminal residue" evidence="3">
    <location>
        <position position="1"/>
    </location>
</feature>
<accession>A0AAW0D250</accession>